<keyword evidence="4" id="KW-1185">Reference proteome</keyword>
<proteinExistence type="inferred from homology"/>
<accession>A0A1H8VG30</accession>
<dbReference type="RefSeq" id="WP_091646046.1">
    <property type="nucleotide sequence ID" value="NZ_FOEG01000012.1"/>
</dbReference>
<dbReference type="OrthoDB" id="5612117at2"/>
<protein>
    <submittedName>
        <fullName evidence="3">Protein CcmA, bactofilin family</fullName>
    </submittedName>
</protein>
<sequence length="229" mass="24244">MGLFGKSGKETRRRGGGTTIIATGTTLVGELKPEGNLHIDGRIEGNIRSEHDVSIGADGSFEGDIQAHRMVVSGFARGRIECDSLEIVEQGKVLGEVSSRAFVIEPGGQFLGESRSTDEEAVAALSHWKQSTASGGEPTEQAGVVVPEPEPAKEAEPEPAVDIKPTPEPEVGSPVADADTAGEPDIGPAFEDERQPGAGDEAADAGRAQDREDPRQGRDWVAQGERRWR</sequence>
<feature type="region of interest" description="Disordered" evidence="2">
    <location>
        <begin position="148"/>
        <end position="229"/>
    </location>
</feature>
<dbReference type="AlphaFoldDB" id="A0A1H8VG30"/>
<comment type="similarity">
    <text evidence="1">Belongs to the bactofilin family.</text>
</comment>
<dbReference type="PANTHER" id="PTHR35024:SF4">
    <property type="entry name" value="POLYMER-FORMING CYTOSKELETAL PROTEIN"/>
    <property type="match status" value="1"/>
</dbReference>
<dbReference type="STRING" id="406100.SAMN04488052_11249"/>
<feature type="compositionally biased region" description="Basic and acidic residues" evidence="2">
    <location>
        <begin position="207"/>
        <end position="229"/>
    </location>
</feature>
<gene>
    <name evidence="3" type="ORF">SAMN04488052_11249</name>
</gene>
<dbReference type="Pfam" id="PF04519">
    <property type="entry name" value="Bactofilin"/>
    <property type="match status" value="1"/>
</dbReference>
<evidence type="ECO:0000313" key="3">
    <source>
        <dbReference type="EMBL" id="SEP14422.1"/>
    </source>
</evidence>
<reference evidence="3 4" key="1">
    <citation type="submission" date="2016-10" db="EMBL/GenBank/DDBJ databases">
        <authorList>
            <person name="de Groot N.N."/>
        </authorList>
    </citation>
    <scope>NUCLEOTIDE SEQUENCE [LARGE SCALE GENOMIC DNA]</scope>
    <source>
        <strain evidence="3 4">CGMCC 1.6291</strain>
    </source>
</reference>
<evidence type="ECO:0000313" key="4">
    <source>
        <dbReference type="Proteomes" id="UP000199657"/>
    </source>
</evidence>
<organism evidence="3 4">
    <name type="scientific">Aquisalimonas asiatica</name>
    <dbReference type="NCBI Taxonomy" id="406100"/>
    <lineage>
        <taxon>Bacteria</taxon>
        <taxon>Pseudomonadati</taxon>
        <taxon>Pseudomonadota</taxon>
        <taxon>Gammaproteobacteria</taxon>
        <taxon>Chromatiales</taxon>
        <taxon>Ectothiorhodospiraceae</taxon>
        <taxon>Aquisalimonas</taxon>
    </lineage>
</organism>
<dbReference type="PANTHER" id="PTHR35024">
    <property type="entry name" value="HYPOTHETICAL CYTOSOLIC PROTEIN"/>
    <property type="match status" value="1"/>
</dbReference>
<name>A0A1H8VG30_9GAMM</name>
<evidence type="ECO:0000256" key="1">
    <source>
        <dbReference type="ARBA" id="ARBA00044755"/>
    </source>
</evidence>
<dbReference type="EMBL" id="FOEG01000012">
    <property type="protein sequence ID" value="SEP14422.1"/>
    <property type="molecule type" value="Genomic_DNA"/>
</dbReference>
<dbReference type="Proteomes" id="UP000199657">
    <property type="component" value="Unassembled WGS sequence"/>
</dbReference>
<evidence type="ECO:0000256" key="2">
    <source>
        <dbReference type="SAM" id="MobiDB-lite"/>
    </source>
</evidence>
<dbReference type="InterPro" id="IPR007607">
    <property type="entry name" value="BacA/B"/>
</dbReference>